<evidence type="ECO:0000313" key="5">
    <source>
        <dbReference type="Proteomes" id="UP000824035"/>
    </source>
</evidence>
<dbReference type="PANTHER" id="PTHR43479:SF7">
    <property type="entry name" value="TETR-FAMILY TRANSCRIPTIONAL REGULATOR"/>
    <property type="match status" value="1"/>
</dbReference>
<proteinExistence type="predicted"/>
<feature type="DNA-binding region" description="H-T-H motif" evidence="2">
    <location>
        <begin position="29"/>
        <end position="48"/>
    </location>
</feature>
<accession>A0A9D2E4E1</accession>
<organism evidence="4 5">
    <name type="scientific">Candidatus Allofournierella merdipullorum</name>
    <dbReference type="NCBI Taxonomy" id="2838595"/>
    <lineage>
        <taxon>Bacteria</taxon>
        <taxon>Bacillati</taxon>
        <taxon>Bacillota</taxon>
        <taxon>Clostridia</taxon>
        <taxon>Eubacteriales</taxon>
        <taxon>Oscillospiraceae</taxon>
        <taxon>Allofournierella</taxon>
    </lineage>
</organism>
<evidence type="ECO:0000259" key="3">
    <source>
        <dbReference type="PROSITE" id="PS50977"/>
    </source>
</evidence>
<evidence type="ECO:0000313" key="4">
    <source>
        <dbReference type="EMBL" id="HIZ30601.1"/>
    </source>
</evidence>
<dbReference type="InterPro" id="IPR050624">
    <property type="entry name" value="HTH-type_Tx_Regulator"/>
</dbReference>
<reference evidence="4" key="1">
    <citation type="journal article" date="2021" name="PeerJ">
        <title>Extensive microbial diversity within the chicken gut microbiome revealed by metagenomics and culture.</title>
        <authorList>
            <person name="Gilroy R."/>
            <person name="Ravi A."/>
            <person name="Getino M."/>
            <person name="Pursley I."/>
            <person name="Horton D.L."/>
            <person name="Alikhan N.F."/>
            <person name="Baker D."/>
            <person name="Gharbi K."/>
            <person name="Hall N."/>
            <person name="Watson M."/>
            <person name="Adriaenssens E.M."/>
            <person name="Foster-Nyarko E."/>
            <person name="Jarju S."/>
            <person name="Secka A."/>
            <person name="Antonio M."/>
            <person name="Oren A."/>
            <person name="Chaudhuri R.R."/>
            <person name="La Ragione R."/>
            <person name="Hildebrand F."/>
            <person name="Pallen M.J."/>
        </authorList>
    </citation>
    <scope>NUCLEOTIDE SEQUENCE</scope>
    <source>
        <strain evidence="4">ChiGjej4B4-18154</strain>
    </source>
</reference>
<evidence type="ECO:0000256" key="2">
    <source>
        <dbReference type="PROSITE-ProRule" id="PRU00335"/>
    </source>
</evidence>
<dbReference type="PROSITE" id="PS50977">
    <property type="entry name" value="HTH_TETR_2"/>
    <property type="match status" value="1"/>
</dbReference>
<dbReference type="EMBL" id="DXBV01000047">
    <property type="protein sequence ID" value="HIZ30601.1"/>
    <property type="molecule type" value="Genomic_DNA"/>
</dbReference>
<dbReference type="Proteomes" id="UP000824035">
    <property type="component" value="Unassembled WGS sequence"/>
</dbReference>
<name>A0A9D2E4E1_9FIRM</name>
<dbReference type="Gene3D" id="1.10.357.10">
    <property type="entry name" value="Tetracycline Repressor, domain 2"/>
    <property type="match status" value="1"/>
</dbReference>
<gene>
    <name evidence="4" type="ORF">H9813_05125</name>
</gene>
<dbReference type="PANTHER" id="PTHR43479">
    <property type="entry name" value="ACREF/ENVCD OPERON REPRESSOR-RELATED"/>
    <property type="match status" value="1"/>
</dbReference>
<evidence type="ECO:0000256" key="1">
    <source>
        <dbReference type="ARBA" id="ARBA00023125"/>
    </source>
</evidence>
<dbReference type="SUPFAM" id="SSF46689">
    <property type="entry name" value="Homeodomain-like"/>
    <property type="match status" value="1"/>
</dbReference>
<sequence length="202" mass="23534">MDLRVQKTRENIRSHFLQLLRTCPFQEITVKQLIQECRINRSTFYRNYEDKYDLLEQISQELLAQFCEALRPSFVLLNTSSAQLVKQCFVPLLDFFCEAGPTLQILRARELPIDLFGDMNREFAARLLKELEKRSPLNGQKRLEASYFAKIISANILTTILWWHTECPQESRERILDLLSATVIKGVAPSLQEDLLAEKGRN</sequence>
<protein>
    <recommendedName>
        <fullName evidence="3">HTH tetR-type domain-containing protein</fullName>
    </recommendedName>
</protein>
<dbReference type="AlphaFoldDB" id="A0A9D2E4E1"/>
<dbReference type="InterPro" id="IPR001647">
    <property type="entry name" value="HTH_TetR"/>
</dbReference>
<reference evidence="4" key="2">
    <citation type="submission" date="2021-04" db="EMBL/GenBank/DDBJ databases">
        <authorList>
            <person name="Gilroy R."/>
        </authorList>
    </citation>
    <scope>NUCLEOTIDE SEQUENCE</scope>
    <source>
        <strain evidence="4">ChiGjej4B4-18154</strain>
    </source>
</reference>
<comment type="caution">
    <text evidence="4">The sequence shown here is derived from an EMBL/GenBank/DDBJ whole genome shotgun (WGS) entry which is preliminary data.</text>
</comment>
<dbReference type="GO" id="GO:0003677">
    <property type="term" value="F:DNA binding"/>
    <property type="evidence" value="ECO:0007669"/>
    <property type="project" value="UniProtKB-UniRule"/>
</dbReference>
<keyword evidence="1 2" id="KW-0238">DNA-binding</keyword>
<feature type="domain" description="HTH tetR-type" evidence="3">
    <location>
        <begin position="6"/>
        <end position="66"/>
    </location>
</feature>
<dbReference type="InterPro" id="IPR009057">
    <property type="entry name" value="Homeodomain-like_sf"/>
</dbReference>